<dbReference type="InterPro" id="IPR014787">
    <property type="entry name" value="PSer_Pase_RsbU_N"/>
</dbReference>
<accession>A0A6J4NZQ1</accession>
<dbReference type="EMBL" id="CADCUM010000117">
    <property type="protein sequence ID" value="CAA9401129.1"/>
    <property type="molecule type" value="Genomic_DNA"/>
</dbReference>
<dbReference type="Pfam" id="PF08673">
    <property type="entry name" value="RsbU_N"/>
    <property type="match status" value="1"/>
</dbReference>
<organism evidence="2">
    <name type="scientific">uncultured Nocardioides sp</name>
    <dbReference type="NCBI Taxonomy" id="198441"/>
    <lineage>
        <taxon>Bacteria</taxon>
        <taxon>Bacillati</taxon>
        <taxon>Actinomycetota</taxon>
        <taxon>Actinomycetes</taxon>
        <taxon>Propionibacteriales</taxon>
        <taxon>Nocardioidaceae</taxon>
        <taxon>Nocardioides</taxon>
        <taxon>environmental samples</taxon>
    </lineage>
</organism>
<feature type="domain" description="Phosphoserine phosphatase RsbU N-terminal" evidence="1">
    <location>
        <begin position="10"/>
        <end position="88"/>
    </location>
</feature>
<gene>
    <name evidence="2" type="ORF">AVDCRST_MAG32-2964</name>
</gene>
<dbReference type="AlphaFoldDB" id="A0A6J4NZQ1"/>
<dbReference type="Gene3D" id="1.10.1240.30">
    <property type="entry name" value="KaiA/RbsU domain"/>
    <property type="match status" value="1"/>
</dbReference>
<reference evidence="2" key="1">
    <citation type="submission" date="2020-02" db="EMBL/GenBank/DDBJ databases">
        <authorList>
            <person name="Meier V. D."/>
        </authorList>
    </citation>
    <scope>NUCLEOTIDE SEQUENCE</scope>
    <source>
        <strain evidence="2">AVDCRST_MAG32</strain>
    </source>
</reference>
<evidence type="ECO:0000259" key="1">
    <source>
        <dbReference type="Pfam" id="PF08673"/>
    </source>
</evidence>
<dbReference type="InterPro" id="IPR017944">
    <property type="entry name" value="KaiA/RbsU_helical_domain_sf"/>
</dbReference>
<name>A0A6J4NZQ1_9ACTN</name>
<protein>
    <recommendedName>
        <fullName evidence="1">Phosphoserine phosphatase RsbU N-terminal domain-containing protein</fullName>
    </recommendedName>
</protein>
<sequence length="96" mass="10544">MTDLARVHLDYRVAFLGYLPRREEAALHSGYKLGRAAVADGLSLLDLVQVHHAVFLEVLEDSRDGELGQVAEAASEFLLEVLAPYDMTHRGLLPGS</sequence>
<evidence type="ECO:0000313" key="2">
    <source>
        <dbReference type="EMBL" id="CAA9401129.1"/>
    </source>
</evidence>
<proteinExistence type="predicted"/>